<protein>
    <submittedName>
        <fullName evidence="2">Uncharacterized protein</fullName>
    </submittedName>
</protein>
<name>A0A6G3R4K2_9ACTN</name>
<feature type="region of interest" description="Disordered" evidence="1">
    <location>
        <begin position="26"/>
        <end position="63"/>
    </location>
</feature>
<gene>
    <name evidence="2" type="ORF">G3I53_32750</name>
</gene>
<accession>A0A6G3R4K2</accession>
<dbReference type="EMBL" id="JAAGMD010000891">
    <property type="protein sequence ID" value="NEA90679.1"/>
    <property type="molecule type" value="Genomic_DNA"/>
</dbReference>
<evidence type="ECO:0000313" key="2">
    <source>
        <dbReference type="EMBL" id="NEA90679.1"/>
    </source>
</evidence>
<feature type="compositionally biased region" description="Pro residues" evidence="1">
    <location>
        <begin position="37"/>
        <end position="63"/>
    </location>
</feature>
<sequence length="63" mass="6234">MSNARFGTQPAYGAAYRTVHGDELHLAETVGHGIPGTPGPPGPPTLPDPAPAAVPGTEPAPAP</sequence>
<feature type="non-terminal residue" evidence="2">
    <location>
        <position position="63"/>
    </location>
</feature>
<reference evidence="2" key="1">
    <citation type="submission" date="2020-01" db="EMBL/GenBank/DDBJ databases">
        <title>Insect and environment-associated Actinomycetes.</title>
        <authorList>
            <person name="Currrie C."/>
            <person name="Chevrette M."/>
            <person name="Carlson C."/>
            <person name="Stubbendieck R."/>
            <person name="Wendt-Pienkowski E."/>
        </authorList>
    </citation>
    <scope>NUCLEOTIDE SEQUENCE</scope>
    <source>
        <strain evidence="2">SID14436</strain>
    </source>
</reference>
<organism evidence="2">
    <name type="scientific">Streptomyces sp. SID14436</name>
    <dbReference type="NCBI Taxonomy" id="2706070"/>
    <lineage>
        <taxon>Bacteria</taxon>
        <taxon>Bacillati</taxon>
        <taxon>Actinomycetota</taxon>
        <taxon>Actinomycetes</taxon>
        <taxon>Kitasatosporales</taxon>
        <taxon>Streptomycetaceae</taxon>
        <taxon>Streptomyces</taxon>
    </lineage>
</organism>
<evidence type="ECO:0000256" key="1">
    <source>
        <dbReference type="SAM" id="MobiDB-lite"/>
    </source>
</evidence>
<comment type="caution">
    <text evidence="2">The sequence shown here is derived from an EMBL/GenBank/DDBJ whole genome shotgun (WGS) entry which is preliminary data.</text>
</comment>
<dbReference type="AlphaFoldDB" id="A0A6G3R4K2"/>
<proteinExistence type="predicted"/>